<feature type="region of interest" description="Disordered" evidence="1">
    <location>
        <begin position="1"/>
        <end position="38"/>
    </location>
</feature>
<organism evidence="2 3">
    <name type="scientific">Heterodera trifolii</name>
    <dbReference type="NCBI Taxonomy" id="157864"/>
    <lineage>
        <taxon>Eukaryota</taxon>
        <taxon>Metazoa</taxon>
        <taxon>Ecdysozoa</taxon>
        <taxon>Nematoda</taxon>
        <taxon>Chromadorea</taxon>
        <taxon>Rhabditida</taxon>
        <taxon>Tylenchina</taxon>
        <taxon>Tylenchomorpha</taxon>
        <taxon>Tylenchoidea</taxon>
        <taxon>Heteroderidae</taxon>
        <taxon>Heteroderinae</taxon>
        <taxon>Heterodera</taxon>
    </lineage>
</organism>
<proteinExistence type="predicted"/>
<dbReference type="Proteomes" id="UP001620626">
    <property type="component" value="Unassembled WGS sequence"/>
</dbReference>
<dbReference type="EMBL" id="JBICBT010001358">
    <property type="protein sequence ID" value="KAL3071587.1"/>
    <property type="molecule type" value="Genomic_DNA"/>
</dbReference>
<evidence type="ECO:0000256" key="1">
    <source>
        <dbReference type="SAM" id="MobiDB-lite"/>
    </source>
</evidence>
<evidence type="ECO:0000313" key="2">
    <source>
        <dbReference type="EMBL" id="KAL3071587.1"/>
    </source>
</evidence>
<reference evidence="2 3" key="1">
    <citation type="submission" date="2024-10" db="EMBL/GenBank/DDBJ databases">
        <authorList>
            <person name="Kim D."/>
        </authorList>
    </citation>
    <scope>NUCLEOTIDE SEQUENCE [LARGE SCALE GENOMIC DNA]</scope>
    <source>
        <strain evidence="2">BH-2024</strain>
    </source>
</reference>
<keyword evidence="3" id="KW-1185">Reference proteome</keyword>
<dbReference type="AlphaFoldDB" id="A0ABD2HUR3"/>
<evidence type="ECO:0000313" key="3">
    <source>
        <dbReference type="Proteomes" id="UP001620626"/>
    </source>
</evidence>
<accession>A0ABD2HUR3</accession>
<name>A0ABD2HUR3_9BILA</name>
<sequence>MPLNASATLRHRSANVRTPCLRIGRSPSDDLGGGRSAAPIKQTELPCLTAAAVANRRLGQAPAFFSRTVSTSLSGMPSTSLGESSSLLMRLAYQQQRPAALNRREHRNCKRRQI</sequence>
<comment type="caution">
    <text evidence="2">The sequence shown here is derived from an EMBL/GenBank/DDBJ whole genome shotgun (WGS) entry which is preliminary data.</text>
</comment>
<protein>
    <submittedName>
        <fullName evidence="2">Uncharacterized protein</fullName>
    </submittedName>
</protein>
<gene>
    <name evidence="2" type="ORF">niasHT_031951</name>
</gene>